<proteinExistence type="predicted"/>
<feature type="domain" description="Putative restriction endonuclease" evidence="1">
    <location>
        <begin position="12"/>
        <end position="171"/>
    </location>
</feature>
<dbReference type="InterPro" id="IPR008538">
    <property type="entry name" value="Uma2"/>
</dbReference>
<evidence type="ECO:0000259" key="1">
    <source>
        <dbReference type="Pfam" id="PF05685"/>
    </source>
</evidence>
<evidence type="ECO:0000313" key="3">
    <source>
        <dbReference type="Proteomes" id="UP000233769"/>
    </source>
</evidence>
<dbReference type="InterPro" id="IPR012296">
    <property type="entry name" value="Nuclease_put_TT1808"/>
</dbReference>
<dbReference type="PANTHER" id="PTHR36558">
    <property type="entry name" value="GLR1098 PROTEIN"/>
    <property type="match status" value="1"/>
</dbReference>
<reference evidence="3" key="1">
    <citation type="submission" date="2017-10" db="EMBL/GenBank/DDBJ databases">
        <authorList>
            <person name="Regsiter A."/>
            <person name="William W."/>
        </authorList>
    </citation>
    <scope>NUCLEOTIDE SEQUENCE [LARGE SCALE GENOMIC DNA]</scope>
</reference>
<dbReference type="Proteomes" id="UP000233769">
    <property type="component" value="Chromosome tk0001"/>
</dbReference>
<dbReference type="SUPFAM" id="SSF52980">
    <property type="entry name" value="Restriction endonuclease-like"/>
    <property type="match status" value="1"/>
</dbReference>
<sequence length="201" mass="22654">MAEPAGRRMTPDEFFAWQLHQDERYELVDGIPILRHRMMTGSSTQHDQATVNIIASLHAQLRGSGCRPTTADIAIRTGIRDLRRPDVMVECAELVRDTYEAREPRLVVEVASPSTSAVDRTRKLEEYKRHPTLRCILLVETVLPQVLLYRRNDVGWAIETFDGLAAIIDLPEIGARLTLSDIYDGLTFGPHWDPAAPQPEG</sequence>
<protein>
    <recommendedName>
        <fullName evidence="1">Putative restriction endonuclease domain-containing protein</fullName>
    </recommendedName>
</protein>
<dbReference type="EMBL" id="LT962688">
    <property type="protein sequence ID" value="SOR28100.1"/>
    <property type="molecule type" value="Genomic_DNA"/>
</dbReference>
<dbReference type="PANTHER" id="PTHR36558:SF1">
    <property type="entry name" value="RESTRICTION ENDONUCLEASE DOMAIN-CONTAINING PROTEIN-RELATED"/>
    <property type="match status" value="1"/>
</dbReference>
<accession>A0A2N9ALS2</accession>
<dbReference type="CDD" id="cd06260">
    <property type="entry name" value="DUF820-like"/>
    <property type="match status" value="1"/>
</dbReference>
<dbReference type="InterPro" id="IPR011335">
    <property type="entry name" value="Restrct_endonuc-II-like"/>
</dbReference>
<gene>
    <name evidence="2" type="ORF">TK0001_1498</name>
</gene>
<evidence type="ECO:0000313" key="2">
    <source>
        <dbReference type="EMBL" id="SOR28100.1"/>
    </source>
</evidence>
<name>A0A2N9ALS2_METEX</name>
<dbReference type="Pfam" id="PF05685">
    <property type="entry name" value="Uma2"/>
    <property type="match status" value="1"/>
</dbReference>
<dbReference type="Gene3D" id="3.90.1570.10">
    <property type="entry name" value="tt1808, chain A"/>
    <property type="match status" value="1"/>
</dbReference>
<dbReference type="AlphaFoldDB" id="A0A2N9ALS2"/>
<organism evidence="2 3">
    <name type="scientific">Methylorubrum extorquens</name>
    <name type="common">Methylobacterium dichloromethanicum</name>
    <name type="synonym">Methylobacterium extorquens</name>
    <dbReference type="NCBI Taxonomy" id="408"/>
    <lineage>
        <taxon>Bacteria</taxon>
        <taxon>Pseudomonadati</taxon>
        <taxon>Pseudomonadota</taxon>
        <taxon>Alphaproteobacteria</taxon>
        <taxon>Hyphomicrobiales</taxon>
        <taxon>Methylobacteriaceae</taxon>
        <taxon>Methylorubrum</taxon>
    </lineage>
</organism>